<feature type="region of interest" description="Disordered" evidence="1">
    <location>
        <begin position="129"/>
        <end position="154"/>
    </location>
</feature>
<organism evidence="2 3">
    <name type="scientific">Miscanthus lutarioriparius</name>
    <dbReference type="NCBI Taxonomy" id="422564"/>
    <lineage>
        <taxon>Eukaryota</taxon>
        <taxon>Viridiplantae</taxon>
        <taxon>Streptophyta</taxon>
        <taxon>Embryophyta</taxon>
        <taxon>Tracheophyta</taxon>
        <taxon>Spermatophyta</taxon>
        <taxon>Magnoliopsida</taxon>
        <taxon>Liliopsida</taxon>
        <taxon>Poales</taxon>
        <taxon>Poaceae</taxon>
        <taxon>PACMAD clade</taxon>
        <taxon>Panicoideae</taxon>
        <taxon>Andropogonodae</taxon>
        <taxon>Andropogoneae</taxon>
        <taxon>Saccharinae</taxon>
        <taxon>Miscanthus</taxon>
    </lineage>
</organism>
<dbReference type="AlphaFoldDB" id="A0A811RE31"/>
<sequence>MTFPQQQILQQHLYPHHVQYVVVQPQYAPLSLPRSSTPASEVVSTPPPPPPAGAMPLPGPQIPPPPARVVPFMPVSESISAWLNSSRLSSSKKNVVYWANVTGVYNRDTSKDQKWARVQLKYHWQKINAPETETGEQDSMSAKKKQETELQEPGCSELQEDIQCPGPRRHSVHCLMSRSDGATLGHQCVEAAVLAAPLAPPRVEAMVAHSLSHRSSRLQWHPPPRPTVRQVHCNGTCVEQAAMKKPRRHGSCCRSGEEKREFIQSVVS</sequence>
<dbReference type="EMBL" id="CAJGYO010000014">
    <property type="protein sequence ID" value="CAD6268244.1"/>
    <property type="molecule type" value="Genomic_DNA"/>
</dbReference>
<evidence type="ECO:0000313" key="3">
    <source>
        <dbReference type="Proteomes" id="UP000604825"/>
    </source>
</evidence>
<feature type="compositionally biased region" description="Polar residues" evidence="1">
    <location>
        <begin position="33"/>
        <end position="43"/>
    </location>
</feature>
<gene>
    <name evidence="2" type="ORF">NCGR_LOCUS51549</name>
</gene>
<protein>
    <submittedName>
        <fullName evidence="2">Uncharacterized protein</fullName>
    </submittedName>
</protein>
<evidence type="ECO:0000256" key="1">
    <source>
        <dbReference type="SAM" id="MobiDB-lite"/>
    </source>
</evidence>
<dbReference type="Proteomes" id="UP000604825">
    <property type="component" value="Unassembled WGS sequence"/>
</dbReference>
<reference evidence="2" key="1">
    <citation type="submission" date="2020-10" db="EMBL/GenBank/DDBJ databases">
        <authorList>
            <person name="Han B."/>
            <person name="Lu T."/>
            <person name="Zhao Q."/>
            <person name="Huang X."/>
            <person name="Zhao Y."/>
        </authorList>
    </citation>
    <scope>NUCLEOTIDE SEQUENCE</scope>
</reference>
<proteinExistence type="predicted"/>
<accession>A0A811RE31</accession>
<name>A0A811RE31_9POAL</name>
<feature type="compositionally biased region" description="Pro residues" evidence="1">
    <location>
        <begin position="45"/>
        <end position="55"/>
    </location>
</feature>
<comment type="caution">
    <text evidence="2">The sequence shown here is derived from an EMBL/GenBank/DDBJ whole genome shotgun (WGS) entry which is preliminary data.</text>
</comment>
<evidence type="ECO:0000313" key="2">
    <source>
        <dbReference type="EMBL" id="CAD6268244.1"/>
    </source>
</evidence>
<feature type="region of interest" description="Disordered" evidence="1">
    <location>
        <begin position="33"/>
        <end position="55"/>
    </location>
</feature>
<keyword evidence="3" id="KW-1185">Reference proteome</keyword>